<dbReference type="Gene3D" id="1.20.1070.10">
    <property type="entry name" value="Rhodopsin 7-helix transmembrane proteins"/>
    <property type="match status" value="1"/>
</dbReference>
<feature type="transmembrane region" description="Helical" evidence="12">
    <location>
        <begin position="63"/>
        <end position="85"/>
    </location>
</feature>
<evidence type="ECO:0000256" key="6">
    <source>
        <dbReference type="ARBA" id="ARBA00022989"/>
    </source>
</evidence>
<feature type="transmembrane region" description="Helical" evidence="12">
    <location>
        <begin position="241"/>
        <end position="263"/>
    </location>
</feature>
<evidence type="ECO:0000313" key="15">
    <source>
        <dbReference type="Proteomes" id="UP000694421"/>
    </source>
</evidence>
<feature type="transmembrane region" description="Helical" evidence="12">
    <location>
        <begin position="275"/>
        <end position="295"/>
    </location>
</feature>
<feature type="domain" description="G-protein coupled receptors family 1 profile" evidence="13">
    <location>
        <begin position="44"/>
        <end position="293"/>
    </location>
</feature>
<evidence type="ECO:0000256" key="2">
    <source>
        <dbReference type="ARBA" id="ARBA00022475"/>
    </source>
</evidence>
<evidence type="ECO:0000256" key="4">
    <source>
        <dbReference type="ARBA" id="ARBA00022692"/>
    </source>
</evidence>
<evidence type="ECO:0000256" key="5">
    <source>
        <dbReference type="ARBA" id="ARBA00022725"/>
    </source>
</evidence>
<dbReference type="PROSITE" id="PS50262">
    <property type="entry name" value="G_PROTEIN_RECEP_F1_2"/>
    <property type="match status" value="1"/>
</dbReference>
<keyword evidence="10" id="KW-0325">Glycoprotein</keyword>
<evidence type="ECO:0000256" key="10">
    <source>
        <dbReference type="ARBA" id="ARBA00023180"/>
    </source>
</evidence>
<keyword evidence="3" id="KW-0716">Sensory transduction</keyword>
<keyword evidence="7" id="KW-0297">G-protein coupled receptor</keyword>
<evidence type="ECO:0000256" key="8">
    <source>
        <dbReference type="ARBA" id="ARBA00023136"/>
    </source>
</evidence>
<dbReference type="PANTHER" id="PTHR26454:SF155">
    <property type="entry name" value="G-PROTEIN COUPLED RECEPTORS FAMILY 1 PROFILE DOMAIN-CONTAINING PROTEIN"/>
    <property type="match status" value="1"/>
</dbReference>
<feature type="transmembrane region" description="Helical" evidence="12">
    <location>
        <begin position="203"/>
        <end position="229"/>
    </location>
</feature>
<keyword evidence="6 12" id="KW-1133">Transmembrane helix</keyword>
<keyword evidence="9" id="KW-0675">Receptor</keyword>
<feature type="transmembrane region" description="Helical" evidence="12">
    <location>
        <begin position="143"/>
        <end position="165"/>
    </location>
</feature>
<keyword evidence="4 12" id="KW-0812">Transmembrane</keyword>
<dbReference type="GO" id="GO:0004984">
    <property type="term" value="F:olfactory receptor activity"/>
    <property type="evidence" value="ECO:0007669"/>
    <property type="project" value="InterPro"/>
</dbReference>
<name>A0A8D0E589_SALMN</name>
<evidence type="ECO:0000259" key="13">
    <source>
        <dbReference type="PROSITE" id="PS50262"/>
    </source>
</evidence>
<comment type="subcellular location">
    <subcellularLocation>
        <location evidence="1">Cell membrane</location>
        <topology evidence="1">Multi-pass membrane protein</topology>
    </subcellularLocation>
</comment>
<dbReference type="InterPro" id="IPR047132">
    <property type="entry name" value="Olfact_rcpt_6C-like"/>
</dbReference>
<dbReference type="PRINTS" id="PR00237">
    <property type="entry name" value="GPCRRHODOPSN"/>
</dbReference>
<dbReference type="OMA" id="VCVKIVI"/>
<evidence type="ECO:0000256" key="11">
    <source>
        <dbReference type="ARBA" id="ARBA00023224"/>
    </source>
</evidence>
<dbReference type="PRINTS" id="PR00245">
    <property type="entry name" value="OLFACTORYR"/>
</dbReference>
<evidence type="ECO:0000256" key="12">
    <source>
        <dbReference type="SAM" id="Phobius"/>
    </source>
</evidence>
<dbReference type="AlphaFoldDB" id="A0A8D0E589"/>
<evidence type="ECO:0000256" key="3">
    <source>
        <dbReference type="ARBA" id="ARBA00022606"/>
    </source>
</evidence>
<keyword evidence="11" id="KW-0807">Transducer</keyword>
<proteinExistence type="predicted"/>
<dbReference type="Proteomes" id="UP000694421">
    <property type="component" value="Unplaced"/>
</dbReference>
<keyword evidence="2" id="KW-1003">Cell membrane</keyword>
<dbReference type="FunFam" id="1.20.1070.10:FF:000010">
    <property type="entry name" value="Olfactory receptor"/>
    <property type="match status" value="1"/>
</dbReference>
<keyword evidence="15" id="KW-1185">Reference proteome</keyword>
<dbReference type="GO" id="GO:0005886">
    <property type="term" value="C:plasma membrane"/>
    <property type="evidence" value="ECO:0007669"/>
    <property type="project" value="UniProtKB-SubCell"/>
</dbReference>
<protein>
    <recommendedName>
        <fullName evidence="13">G-protein coupled receptors family 1 profile domain-containing protein</fullName>
    </recommendedName>
</protein>
<evidence type="ECO:0000313" key="14">
    <source>
        <dbReference type="Ensembl" id="ENSSMRP00000026427.1"/>
    </source>
</evidence>
<dbReference type="InterPro" id="IPR017452">
    <property type="entry name" value="GPCR_Rhodpsn_7TM"/>
</dbReference>
<dbReference type="Pfam" id="PF13853">
    <property type="entry name" value="7tm_4"/>
    <property type="match status" value="1"/>
</dbReference>
<dbReference type="GO" id="GO:0004930">
    <property type="term" value="F:G protein-coupled receptor activity"/>
    <property type="evidence" value="ECO:0007669"/>
    <property type="project" value="UniProtKB-KW"/>
</dbReference>
<dbReference type="InterPro" id="IPR000725">
    <property type="entry name" value="Olfact_rcpt"/>
</dbReference>
<reference evidence="14" key="2">
    <citation type="submission" date="2025-09" db="UniProtKB">
        <authorList>
            <consortium name="Ensembl"/>
        </authorList>
    </citation>
    <scope>IDENTIFICATION</scope>
</reference>
<feature type="transmembrane region" description="Helical" evidence="12">
    <location>
        <begin position="105"/>
        <end position="123"/>
    </location>
</feature>
<reference evidence="14" key="1">
    <citation type="submission" date="2025-08" db="UniProtKB">
        <authorList>
            <consortium name="Ensembl"/>
        </authorList>
    </citation>
    <scope>IDENTIFICATION</scope>
</reference>
<evidence type="ECO:0000256" key="7">
    <source>
        <dbReference type="ARBA" id="ARBA00023040"/>
    </source>
</evidence>
<dbReference type="SUPFAM" id="SSF81321">
    <property type="entry name" value="Family A G protein-coupled receptor-like"/>
    <property type="match status" value="1"/>
</dbReference>
<dbReference type="PANTHER" id="PTHR26454">
    <property type="entry name" value="OLFACTORY RECEPTOR"/>
    <property type="match status" value="1"/>
</dbReference>
<dbReference type="GeneTree" id="ENSGT01090000260086"/>
<organism evidence="14 15">
    <name type="scientific">Salvator merianae</name>
    <name type="common">Argentine black and white tegu</name>
    <name type="synonym">Tupinambis merianae</name>
    <dbReference type="NCBI Taxonomy" id="96440"/>
    <lineage>
        <taxon>Eukaryota</taxon>
        <taxon>Metazoa</taxon>
        <taxon>Chordata</taxon>
        <taxon>Craniata</taxon>
        <taxon>Vertebrata</taxon>
        <taxon>Euteleostomi</taxon>
        <taxon>Lepidosauria</taxon>
        <taxon>Squamata</taxon>
        <taxon>Bifurcata</taxon>
        <taxon>Unidentata</taxon>
        <taxon>Episquamata</taxon>
        <taxon>Laterata</taxon>
        <taxon>Teiioidea</taxon>
        <taxon>Teiidae</taxon>
        <taxon>Salvator</taxon>
    </lineage>
</organism>
<dbReference type="CDD" id="cd15912">
    <property type="entry name" value="7tmA_OR6C-like"/>
    <property type="match status" value="1"/>
</dbReference>
<sequence>MSLNGSKNMTTVTEFLLIGLVLQHDLEIILFLLFLLIYVITVLGNGLIIVFICIDQRLHSPMYFFLSNLSFIEIFMTTCIVPKMLANFMAEKKTISFAGCLAQSYFYFFMGSTEFILFAAMSFDRYIAICYPLRYPTIMTGKVCINMVIGSWIGGFFSIFLSTLLKARLLYCGPNVINHYFCDSAPLLHLACMDISFIELVDFISSLFLLLGSLSFTAVSYVYIISTILKIPSAQGRKKAFATCASHFTVVSMGYGISIFVYVRPSQSDTMSMNKALAIFSGILTPLLNPFIFSLRNEQMKEVLRDFLKIIASHVKGS</sequence>
<keyword evidence="8 12" id="KW-0472">Membrane</keyword>
<evidence type="ECO:0000256" key="9">
    <source>
        <dbReference type="ARBA" id="ARBA00023170"/>
    </source>
</evidence>
<accession>A0A8D0E589</accession>
<feature type="transmembrane region" description="Helical" evidence="12">
    <location>
        <begin position="28"/>
        <end position="51"/>
    </location>
</feature>
<evidence type="ECO:0000256" key="1">
    <source>
        <dbReference type="ARBA" id="ARBA00004651"/>
    </source>
</evidence>
<dbReference type="InterPro" id="IPR000276">
    <property type="entry name" value="GPCR_Rhodpsn"/>
</dbReference>
<keyword evidence="5" id="KW-0552">Olfaction</keyword>
<dbReference type="Ensembl" id="ENSSMRT00000030903.1">
    <property type="protein sequence ID" value="ENSSMRP00000026427.1"/>
    <property type="gene ID" value="ENSSMRG00000020413.1"/>
</dbReference>